<name>A0A840WC20_9ACTN</name>
<organism evidence="3 4">
    <name type="scientific">Nocardiopsis metallicus</name>
    <dbReference type="NCBI Taxonomy" id="179819"/>
    <lineage>
        <taxon>Bacteria</taxon>
        <taxon>Bacillati</taxon>
        <taxon>Actinomycetota</taxon>
        <taxon>Actinomycetes</taxon>
        <taxon>Streptosporangiales</taxon>
        <taxon>Nocardiopsidaceae</taxon>
        <taxon>Nocardiopsis</taxon>
    </lineage>
</organism>
<sequence>MGVTTTSLKRHGLTALLLIVGVLFHVLCSAGHAAEASESALGSSTPTATATTAQPLAGSDPAATPHVHLTGGTHECADAAVASADPRGSAPTLLSLLLAVGLAVLIAPWAGRPPAYIRPAARRRRPRRRNAAPLLLALCVWRI</sequence>
<dbReference type="EMBL" id="JACHDO010000001">
    <property type="protein sequence ID" value="MBB5494539.1"/>
    <property type="molecule type" value="Genomic_DNA"/>
</dbReference>
<feature type="region of interest" description="Disordered" evidence="1">
    <location>
        <begin position="39"/>
        <end position="63"/>
    </location>
</feature>
<comment type="caution">
    <text evidence="3">The sequence shown here is derived from an EMBL/GenBank/DDBJ whole genome shotgun (WGS) entry which is preliminary data.</text>
</comment>
<dbReference type="Proteomes" id="UP000579647">
    <property type="component" value="Unassembled WGS sequence"/>
</dbReference>
<feature type="transmembrane region" description="Helical" evidence="2">
    <location>
        <begin position="93"/>
        <end position="117"/>
    </location>
</feature>
<accession>A0A840WC20</accession>
<dbReference type="AlphaFoldDB" id="A0A840WC20"/>
<protein>
    <submittedName>
        <fullName evidence="3">Uncharacterized protein</fullName>
    </submittedName>
</protein>
<gene>
    <name evidence="3" type="ORF">HNR07_005676</name>
</gene>
<evidence type="ECO:0000256" key="2">
    <source>
        <dbReference type="SAM" id="Phobius"/>
    </source>
</evidence>
<evidence type="ECO:0000313" key="3">
    <source>
        <dbReference type="EMBL" id="MBB5494539.1"/>
    </source>
</evidence>
<feature type="compositionally biased region" description="Low complexity" evidence="1">
    <location>
        <begin position="39"/>
        <end position="58"/>
    </location>
</feature>
<keyword evidence="2" id="KW-0812">Transmembrane</keyword>
<proteinExistence type="predicted"/>
<dbReference type="RefSeq" id="WP_184368178.1">
    <property type="nucleotide sequence ID" value="NZ_BAAAKM010000025.1"/>
</dbReference>
<evidence type="ECO:0000256" key="1">
    <source>
        <dbReference type="SAM" id="MobiDB-lite"/>
    </source>
</evidence>
<evidence type="ECO:0000313" key="4">
    <source>
        <dbReference type="Proteomes" id="UP000579647"/>
    </source>
</evidence>
<reference evidence="3 4" key="1">
    <citation type="submission" date="2020-08" db="EMBL/GenBank/DDBJ databases">
        <title>Sequencing the genomes of 1000 actinobacteria strains.</title>
        <authorList>
            <person name="Klenk H.-P."/>
        </authorList>
    </citation>
    <scope>NUCLEOTIDE SEQUENCE [LARGE SCALE GENOMIC DNA]</scope>
    <source>
        <strain evidence="3 4">DSM 44598</strain>
    </source>
</reference>
<keyword evidence="2" id="KW-0472">Membrane</keyword>
<keyword evidence="4" id="KW-1185">Reference proteome</keyword>
<keyword evidence="2" id="KW-1133">Transmembrane helix</keyword>